<feature type="region of interest" description="Disordered" evidence="2">
    <location>
        <begin position="125"/>
        <end position="157"/>
    </location>
</feature>
<feature type="compositionally biased region" description="Low complexity" evidence="2">
    <location>
        <begin position="380"/>
        <end position="396"/>
    </location>
</feature>
<gene>
    <name evidence="4" type="ORF">KIPB_005121</name>
</gene>
<dbReference type="InterPro" id="IPR001878">
    <property type="entry name" value="Znf_CCHC"/>
</dbReference>
<evidence type="ECO:0000313" key="4">
    <source>
        <dbReference type="EMBL" id="GIQ83752.1"/>
    </source>
</evidence>
<keyword evidence="1" id="KW-0863">Zinc-finger</keyword>
<keyword evidence="1" id="KW-0862">Zinc</keyword>
<dbReference type="SUPFAM" id="SSF57756">
    <property type="entry name" value="Retrovirus zinc finger-like domains"/>
    <property type="match status" value="1"/>
</dbReference>
<accession>A0A9K3CWK4</accession>
<dbReference type="GO" id="GO:0008270">
    <property type="term" value="F:zinc ion binding"/>
    <property type="evidence" value="ECO:0007669"/>
    <property type="project" value="UniProtKB-KW"/>
</dbReference>
<name>A0A9K3CWK4_9EUKA</name>
<organism evidence="4 5">
    <name type="scientific">Kipferlia bialata</name>
    <dbReference type="NCBI Taxonomy" id="797122"/>
    <lineage>
        <taxon>Eukaryota</taxon>
        <taxon>Metamonada</taxon>
        <taxon>Carpediemonas-like organisms</taxon>
        <taxon>Kipferlia</taxon>
    </lineage>
</organism>
<dbReference type="Proteomes" id="UP000265618">
    <property type="component" value="Unassembled WGS sequence"/>
</dbReference>
<dbReference type="OrthoDB" id="427960at2759"/>
<dbReference type="PROSITE" id="PS50158">
    <property type="entry name" value="ZF_CCHC"/>
    <property type="match status" value="1"/>
</dbReference>
<proteinExistence type="predicted"/>
<dbReference type="EMBL" id="BDIP01001164">
    <property type="protein sequence ID" value="GIQ83752.1"/>
    <property type="molecule type" value="Genomic_DNA"/>
</dbReference>
<feature type="region of interest" description="Disordered" evidence="2">
    <location>
        <begin position="380"/>
        <end position="401"/>
    </location>
</feature>
<evidence type="ECO:0000256" key="2">
    <source>
        <dbReference type="SAM" id="MobiDB-lite"/>
    </source>
</evidence>
<evidence type="ECO:0000259" key="3">
    <source>
        <dbReference type="PROSITE" id="PS50158"/>
    </source>
</evidence>
<dbReference type="AlphaFoldDB" id="A0A9K3CWK4"/>
<evidence type="ECO:0000256" key="1">
    <source>
        <dbReference type="PROSITE-ProRule" id="PRU00047"/>
    </source>
</evidence>
<dbReference type="Gene3D" id="4.10.60.10">
    <property type="entry name" value="Zinc finger, CCHC-type"/>
    <property type="match status" value="1"/>
</dbReference>
<keyword evidence="5" id="KW-1185">Reference proteome</keyword>
<dbReference type="InterPro" id="IPR036875">
    <property type="entry name" value="Znf_CCHC_sf"/>
</dbReference>
<reference evidence="4 5" key="1">
    <citation type="journal article" date="2018" name="PLoS ONE">
        <title>The draft genome of Kipferlia bialata reveals reductive genome evolution in fornicate parasites.</title>
        <authorList>
            <person name="Tanifuji G."/>
            <person name="Takabayashi S."/>
            <person name="Kume K."/>
            <person name="Takagi M."/>
            <person name="Nakayama T."/>
            <person name="Kamikawa R."/>
            <person name="Inagaki Y."/>
            <person name="Hashimoto T."/>
        </authorList>
    </citation>
    <scope>NUCLEOTIDE SEQUENCE [LARGE SCALE GENOMIC DNA]</scope>
    <source>
        <strain evidence="4">NY0173</strain>
    </source>
</reference>
<evidence type="ECO:0000313" key="5">
    <source>
        <dbReference type="Proteomes" id="UP000265618"/>
    </source>
</evidence>
<feature type="region of interest" description="Disordered" evidence="2">
    <location>
        <begin position="51"/>
        <end position="70"/>
    </location>
</feature>
<sequence>MAQYGIDNVRGGSFTQERLTAAEREVLTKEIATATDRCFYCHERGHIGANCPNNGGKAPMTRSRQSKGASRGKAVECERCGRNHPTSKCYASTDIDGHDISTSESESEGVCQRCGRDHPTHSCYARSHVDGHPLPSTPKRSQAQGSQGDRGASEQGGVCMRCGRRHRTAGPCRYTTHKDGSRLDVEMSCTTTSNKPSVPDCERCGRAHKTRPCVYKTHKDGRSLVPVAQRPSPYPVPTPTWGTQPQVVPVVHGSQTQVVSYTQQVTVAQAGYAHPMTMQPMPTNPYGSQGMAGMSHSMMQVQGTVPVGTLQLGQQGVPQYGSVVPAQLVGPATVPVYAAPVNVNPYARGQAVVAAPSQYGQATYTRVQAHAQQISQIVPSPTAATPVAQPTPTPTSGKKAKKPWCTKCRRAGHWISQCRS</sequence>
<feature type="domain" description="CCHC-type" evidence="3">
    <location>
        <begin position="37"/>
        <end position="53"/>
    </location>
</feature>
<dbReference type="GO" id="GO:0003676">
    <property type="term" value="F:nucleic acid binding"/>
    <property type="evidence" value="ECO:0007669"/>
    <property type="project" value="InterPro"/>
</dbReference>
<feature type="compositionally biased region" description="Polar residues" evidence="2">
    <location>
        <begin position="138"/>
        <end position="147"/>
    </location>
</feature>
<protein>
    <recommendedName>
        <fullName evidence="3">CCHC-type domain-containing protein</fullName>
    </recommendedName>
</protein>
<comment type="caution">
    <text evidence="4">The sequence shown here is derived from an EMBL/GenBank/DDBJ whole genome shotgun (WGS) entry which is preliminary data.</text>
</comment>
<keyword evidence="1" id="KW-0479">Metal-binding</keyword>
<dbReference type="SMART" id="SM00343">
    <property type="entry name" value="ZnF_C2HC"/>
    <property type="match status" value="2"/>
</dbReference>